<dbReference type="EMBL" id="JBEAFC010000003">
    <property type="protein sequence ID" value="KAL1562116.1"/>
    <property type="molecule type" value="Genomic_DNA"/>
</dbReference>
<feature type="compositionally biased region" description="Basic and acidic residues" evidence="1">
    <location>
        <begin position="631"/>
        <end position="644"/>
    </location>
</feature>
<dbReference type="AlphaFoldDB" id="A0ABD1I064"/>
<gene>
    <name evidence="3" type="ORF">AAHA92_04731</name>
</gene>
<dbReference type="Proteomes" id="UP001567538">
    <property type="component" value="Unassembled WGS sequence"/>
</dbReference>
<evidence type="ECO:0000256" key="1">
    <source>
        <dbReference type="SAM" id="MobiDB-lite"/>
    </source>
</evidence>
<proteinExistence type="predicted"/>
<protein>
    <recommendedName>
        <fullName evidence="2">Plus3 domain-containing protein</fullName>
    </recommendedName>
</protein>
<comment type="caution">
    <text evidence="3">The sequence shown here is derived from an EMBL/GenBank/DDBJ whole genome shotgun (WGS) entry which is preliminary data.</text>
</comment>
<dbReference type="InterPro" id="IPR001878">
    <property type="entry name" value="Znf_CCHC"/>
</dbReference>
<evidence type="ECO:0000313" key="4">
    <source>
        <dbReference type="Proteomes" id="UP001567538"/>
    </source>
</evidence>
<dbReference type="Gene3D" id="4.10.60.10">
    <property type="entry name" value="Zinc finger, CCHC-type"/>
    <property type="match status" value="1"/>
</dbReference>
<feature type="region of interest" description="Disordered" evidence="1">
    <location>
        <begin position="618"/>
        <end position="655"/>
    </location>
</feature>
<dbReference type="InterPro" id="IPR036128">
    <property type="entry name" value="Plus3-like_sf"/>
</dbReference>
<dbReference type="PANTHER" id="PTHR38940">
    <property type="entry name" value="PLUS3 DOMAIN-CONTAINING PROTEIN"/>
    <property type="match status" value="1"/>
</dbReference>
<evidence type="ECO:0000259" key="2">
    <source>
        <dbReference type="PROSITE" id="PS51360"/>
    </source>
</evidence>
<dbReference type="Gene3D" id="3.90.70.200">
    <property type="entry name" value="Plus-3 domain"/>
    <property type="match status" value="1"/>
</dbReference>
<dbReference type="SUPFAM" id="SSF159042">
    <property type="entry name" value="Plus3-like"/>
    <property type="match status" value="1"/>
</dbReference>
<reference evidence="3 4" key="1">
    <citation type="submission" date="2024-06" db="EMBL/GenBank/DDBJ databases">
        <title>A chromosome level genome sequence of Diviner's sage (Salvia divinorum).</title>
        <authorList>
            <person name="Ford S.A."/>
            <person name="Ro D.-K."/>
            <person name="Ness R.W."/>
            <person name="Phillips M.A."/>
        </authorList>
    </citation>
    <scope>NUCLEOTIDE SEQUENCE [LARGE SCALE GENOMIC DNA]</scope>
    <source>
        <strain evidence="3">SAF-2024a</strain>
        <tissue evidence="3">Leaf</tissue>
    </source>
</reference>
<feature type="domain" description="Plus3" evidence="2">
    <location>
        <begin position="852"/>
        <end position="981"/>
    </location>
</feature>
<dbReference type="SMART" id="SM00719">
    <property type="entry name" value="Plus3"/>
    <property type="match status" value="1"/>
</dbReference>
<dbReference type="PROSITE" id="PS51360">
    <property type="entry name" value="PLUS3"/>
    <property type="match status" value="1"/>
</dbReference>
<accession>A0ABD1I064</accession>
<dbReference type="Pfam" id="PF03126">
    <property type="entry name" value="Plus-3"/>
    <property type="match status" value="1"/>
</dbReference>
<dbReference type="InterPro" id="IPR004343">
    <property type="entry name" value="Plus-3_dom"/>
</dbReference>
<name>A0ABD1I064_SALDI</name>
<sequence>MNKSDEDIDLRLALGSRNYSVETRLDSSSCVGAGVNANSRVDMPFTAPDPLSELVWSPNNGLSMKCAIPGLANNRPFLALRESADEILTSQDIRVVSAREKLTMLDEAGSSGDKAAVFGSSYDGSKGLIVKAATTDAIQQHKDHVHIAESSKMDAELHTLANVEHDRKSDMAINWKFPSNLVRGGHFNHKGKLEMDASRSVVIGSAVPICFQPPTAKVSEAVVCSLPNLQAQDQIDDEVTSAVDKTKTDAASSIIPAPNLMNVESSDENDLGGHLVAKEARSLGEMELPREDPLAVDIAPTSSRIFLYREKGKGKALSDGYIYGRSSNNKEDSHETVESCNSAGLFPKGVKRQHYDQGQEIESKRVKTCVEEKPGSTSFIKTDSSFVKWISNMVKGLTDSNKQESSSLLALTLARSNNVCSHNHNHNHQESFVCNKTTEFAKPRTGFQNVFQSLYCQTNKTLISGVDKDNQLIAESDELMVSDTKLADKTPQSCNRNNDSSCKQIILSDQESNPQVFTRPVKPWIFSANFLNRNSSEKSLAESSRKMVEGKPSGSLCKKAEKMDLDIPFPVSCVPEKSRPLPSLWITRLYTRTAPFENCNRINDEALNCNSERLEANRESWENDVSSSGKKTSEARDDCARDQAHASGSVDPKFGHVQSHIQPFKESTSSEEMASVFAKRLDALRHIIHPSRGRSPLISPLTCFFCGNSSHDIRRCPELTESDLENLLVNISSFNRVDESPILCIRCFQLDHWAISCPSASSQDNRRLNQNAVTVQQQTTCYPQPFAGEVGCSTKPAFGSFPSFLTSNMKEWSGKRLSTLNELQKSTLLNSGNHLKDKQIFPPCKLSDTQLVEMFHVIRRLRLSRADILRWMDSDVSLSHLNGFFLRLRLAKLEGGLEGTGYYVACISGDSIENIGCKSKKSVLVDVGGLKSSVGSQYISNQDFLEEEIEGWWRRIVKSGGKVPSLDELKLKFGTRECLGL</sequence>
<organism evidence="3 4">
    <name type="scientific">Salvia divinorum</name>
    <name type="common">Maria pastora</name>
    <name type="synonym">Diviner's sage</name>
    <dbReference type="NCBI Taxonomy" id="28513"/>
    <lineage>
        <taxon>Eukaryota</taxon>
        <taxon>Viridiplantae</taxon>
        <taxon>Streptophyta</taxon>
        <taxon>Embryophyta</taxon>
        <taxon>Tracheophyta</taxon>
        <taxon>Spermatophyta</taxon>
        <taxon>Magnoliopsida</taxon>
        <taxon>eudicotyledons</taxon>
        <taxon>Gunneridae</taxon>
        <taxon>Pentapetalae</taxon>
        <taxon>asterids</taxon>
        <taxon>lamiids</taxon>
        <taxon>Lamiales</taxon>
        <taxon>Lamiaceae</taxon>
        <taxon>Nepetoideae</taxon>
        <taxon>Mentheae</taxon>
        <taxon>Salviinae</taxon>
        <taxon>Salvia</taxon>
        <taxon>Salvia subgen. Calosphace</taxon>
    </lineage>
</organism>
<keyword evidence="4" id="KW-1185">Reference proteome</keyword>
<dbReference type="SMART" id="SM00343">
    <property type="entry name" value="ZnF_C2HC"/>
    <property type="match status" value="2"/>
</dbReference>
<evidence type="ECO:0000313" key="3">
    <source>
        <dbReference type="EMBL" id="KAL1562116.1"/>
    </source>
</evidence>
<dbReference type="PANTHER" id="PTHR38940:SF4">
    <property type="entry name" value="OS01G0775100 PROTEIN"/>
    <property type="match status" value="1"/>
</dbReference>